<feature type="domain" description="IcmF-related" evidence="3">
    <location>
        <begin position="512"/>
        <end position="818"/>
    </location>
</feature>
<keyword evidence="1" id="KW-1133">Transmembrane helix</keyword>
<dbReference type="InterPro" id="IPR053156">
    <property type="entry name" value="T6SS_TssM-like"/>
</dbReference>
<feature type="transmembrane region" description="Helical" evidence="1">
    <location>
        <begin position="45"/>
        <end position="64"/>
    </location>
</feature>
<dbReference type="InterPro" id="IPR010623">
    <property type="entry name" value="IcmF_C"/>
</dbReference>
<evidence type="ECO:0000259" key="2">
    <source>
        <dbReference type="Pfam" id="PF06744"/>
    </source>
</evidence>
<dbReference type="NCBIfam" id="TIGR03348">
    <property type="entry name" value="VI_IcmF"/>
    <property type="match status" value="1"/>
</dbReference>
<name>A0A848FXS2_9RHOO</name>
<dbReference type="Pfam" id="PF14331">
    <property type="entry name" value="IcmF-related_N"/>
    <property type="match status" value="1"/>
</dbReference>
<reference evidence="5 6" key="1">
    <citation type="submission" date="2020-04" db="EMBL/GenBank/DDBJ databases">
        <title>Zoogloea sp. G-4-1-14 isolated from soil.</title>
        <authorList>
            <person name="Dahal R.H."/>
        </authorList>
    </citation>
    <scope>NUCLEOTIDE SEQUENCE [LARGE SCALE GENOMIC DNA]</scope>
    <source>
        <strain evidence="5 6">G-4-1-14</strain>
    </source>
</reference>
<accession>A0A848FXS2</accession>
<organism evidence="5 6">
    <name type="scientific">Zoogloea dura</name>
    <dbReference type="NCBI Taxonomy" id="2728840"/>
    <lineage>
        <taxon>Bacteria</taxon>
        <taxon>Pseudomonadati</taxon>
        <taxon>Pseudomonadota</taxon>
        <taxon>Betaproteobacteria</taxon>
        <taxon>Rhodocyclales</taxon>
        <taxon>Zoogloeaceae</taxon>
        <taxon>Zoogloea</taxon>
    </lineage>
</organism>
<comment type="caution">
    <text evidence="5">The sequence shown here is derived from an EMBL/GenBank/DDBJ whole genome shotgun (WGS) entry which is preliminary data.</text>
</comment>
<dbReference type="Proteomes" id="UP000580043">
    <property type="component" value="Unassembled WGS sequence"/>
</dbReference>
<protein>
    <submittedName>
        <fullName evidence="5">Type VI secretion system membrane subunit TssM</fullName>
    </submittedName>
</protein>
<evidence type="ECO:0000313" key="5">
    <source>
        <dbReference type="EMBL" id="NML24747.1"/>
    </source>
</evidence>
<dbReference type="InterPro" id="IPR027417">
    <property type="entry name" value="P-loop_NTPase"/>
</dbReference>
<feature type="transmembrane region" description="Helical" evidence="1">
    <location>
        <begin position="451"/>
        <end position="474"/>
    </location>
</feature>
<gene>
    <name evidence="5" type="primary">tssM</name>
    <name evidence="5" type="ORF">HHL15_03270</name>
</gene>
<sequence>MKSFFKALLHPVAITLIGLIALSLVIWYVGPLVAIAGHAPLESETARLVLIVLCLLAIVGHLAYRSWKARRKNAELIDGIAGKPAQKEESPELQILRQRFAEGTSVLKQRRLGGEAKGGALDKLAAMGSSRYLYELPWYVFIGAPGSGKTTALINSGLRFPLAEGTGGHQVKGVGGTRNCDWWFSDEAVLLDTAGRYTTQDSDRETDKGAWHEFLALLKKSRPRQPLNGVLLTISLSDLLTQNEAAASAHAAALRERIHELYTELGVRLPIYVLVTKSDLIAGFQEFFGNLGKDARDQVWGTTLPLDDDAKPLAGLGARFAGLQARIDGQLLERLQTERDLSRREAIAAFPQQFAGATRLLGSFIERIFASSGFKHDALVRGVYFTSGTQEGSPIDRVLATLGGAFSLERRVLPPQVGSGKSFFMTRLLREVIFAEQGIGKANLAWERRRGLIRLAAFAAVGIVSVGLLIAWTLSYIGNRGYIDEVDARVAELKPVTVKASDLPLDDLLNLLPVIDAVQGVSITAARPNGNTPMSLGFGLAQDEKLDAAAEQAYRNLLRDALMPRIAQRIDTQLRDSLSRGNLEFTYEALKAYLMLQDPARFNAEALKAWITSDWERTLPAGTTTDQRSALNQHLDMLFAAGAVNSPVATDSALVAQARNQLLRFSLPARVYSRLKRQGVGQDIPDFALDRAAGPSAALVFVRKSGQPLTKGIAGLYTHDGYYKGFDREVGRVTKQLAGEETWVLGSAAGTPPDAARLIEDVRRLYLADYIAVWDDYLRDVTLIRSTSLQQSIQQARTLSAPDSPLPRFLKAVARETSLSRKPEDKTVVDAAKEKISGARQELGKILGFDPVASARGPQGPSPESMVDEHFAPIRNLVDSGDGKTAPIDGVMSLLNEVYVNLTATETALRDKVAPPPGGTAAKVKAEGARMPEPLRSMLQQISTAGVSQALSATRENLSANVGGQVGQFCQRAIEGRYPFTKGSTRDVTREDFARLFAPGGIIDDFFQKNLAQYVDTSTRQWSFKKVQEQSLGDPGSLVQFQRAAVIRDVFFRSGGSLRLDFKPLEMDPALTQISIDVDGQLIRYAHGPQVLQSVQWPGAKGGLSARVQVNPPSAGGNSGFSTEGPWALFRLFDKARIESLGAPEKFRVSFDVDGRSASFEVTAGSVQNPFRLRELAEFRCPGGL</sequence>
<evidence type="ECO:0000259" key="4">
    <source>
        <dbReference type="Pfam" id="PF14331"/>
    </source>
</evidence>
<dbReference type="RefSeq" id="WP_169144396.1">
    <property type="nucleotide sequence ID" value="NZ_JABBGA010000002.1"/>
</dbReference>
<dbReference type="Pfam" id="PF06761">
    <property type="entry name" value="IcmF-related"/>
    <property type="match status" value="1"/>
</dbReference>
<dbReference type="PANTHER" id="PTHR36153">
    <property type="entry name" value="INNER MEMBRANE PROTEIN-RELATED"/>
    <property type="match status" value="1"/>
</dbReference>
<keyword evidence="1" id="KW-0472">Membrane</keyword>
<dbReference type="CDD" id="cd00882">
    <property type="entry name" value="Ras_like_GTPase"/>
    <property type="match status" value="1"/>
</dbReference>
<dbReference type="Gene3D" id="3.40.50.300">
    <property type="entry name" value="P-loop containing nucleotide triphosphate hydrolases"/>
    <property type="match status" value="1"/>
</dbReference>
<dbReference type="InterPro" id="IPR025743">
    <property type="entry name" value="TssM1_N"/>
</dbReference>
<dbReference type="InterPro" id="IPR017731">
    <property type="entry name" value="TssM1-like"/>
</dbReference>
<evidence type="ECO:0000256" key="1">
    <source>
        <dbReference type="SAM" id="Phobius"/>
    </source>
</evidence>
<evidence type="ECO:0000259" key="3">
    <source>
        <dbReference type="Pfam" id="PF06761"/>
    </source>
</evidence>
<proteinExistence type="predicted"/>
<dbReference type="InterPro" id="IPR009612">
    <property type="entry name" value="IcmF-rel"/>
</dbReference>
<dbReference type="Pfam" id="PF06744">
    <property type="entry name" value="IcmF_C"/>
    <property type="match status" value="1"/>
</dbReference>
<keyword evidence="6" id="KW-1185">Reference proteome</keyword>
<dbReference type="AlphaFoldDB" id="A0A848FXS2"/>
<dbReference type="EMBL" id="JABBGA010000002">
    <property type="protein sequence ID" value="NML24747.1"/>
    <property type="molecule type" value="Genomic_DNA"/>
</dbReference>
<dbReference type="SUPFAM" id="SSF52540">
    <property type="entry name" value="P-loop containing nucleoside triphosphate hydrolases"/>
    <property type="match status" value="1"/>
</dbReference>
<dbReference type="PANTHER" id="PTHR36153:SF1">
    <property type="entry name" value="TYPE VI SECRETION SYSTEM COMPONENT TSSM1"/>
    <property type="match status" value="1"/>
</dbReference>
<feature type="domain" description="Type VI secretion system component TssM1 N-terminal" evidence="4">
    <location>
        <begin position="205"/>
        <end position="460"/>
    </location>
</feature>
<keyword evidence="1" id="KW-0812">Transmembrane</keyword>
<feature type="transmembrane region" description="Helical" evidence="1">
    <location>
        <begin position="12"/>
        <end position="39"/>
    </location>
</feature>
<evidence type="ECO:0000313" key="6">
    <source>
        <dbReference type="Proteomes" id="UP000580043"/>
    </source>
</evidence>
<feature type="domain" description="Type VI secretion system IcmF C-terminal" evidence="2">
    <location>
        <begin position="1062"/>
        <end position="1166"/>
    </location>
</feature>